<keyword evidence="1 3" id="KW-0597">Phosphoprotein</keyword>
<dbReference type="EMBL" id="CACSII010000006">
    <property type="protein sequence ID" value="CAA0098284.1"/>
    <property type="molecule type" value="Genomic_DNA"/>
</dbReference>
<evidence type="ECO:0000256" key="3">
    <source>
        <dbReference type="PROSITE-ProRule" id="PRU00169"/>
    </source>
</evidence>
<dbReference type="SMART" id="SM00448">
    <property type="entry name" value="REC"/>
    <property type="match status" value="1"/>
</dbReference>
<dbReference type="Pfam" id="PF00072">
    <property type="entry name" value="Response_reg"/>
    <property type="match status" value="1"/>
</dbReference>
<dbReference type="SMART" id="SM00421">
    <property type="entry name" value="HTH_LUXR"/>
    <property type="match status" value="1"/>
</dbReference>
<evidence type="ECO:0000259" key="4">
    <source>
        <dbReference type="PROSITE" id="PS50043"/>
    </source>
</evidence>
<reference evidence="6 7" key="1">
    <citation type="submission" date="2019-11" db="EMBL/GenBank/DDBJ databases">
        <authorList>
            <person name="Holert J."/>
        </authorList>
    </citation>
    <scope>NUCLEOTIDE SEQUENCE [LARGE SCALE GENOMIC DNA]</scope>
    <source>
        <strain evidence="6">BC5_2</strain>
    </source>
</reference>
<feature type="domain" description="HTH luxR-type" evidence="4">
    <location>
        <begin position="148"/>
        <end position="213"/>
    </location>
</feature>
<dbReference type="PANTHER" id="PTHR45566">
    <property type="entry name" value="HTH-TYPE TRANSCRIPTIONAL REGULATOR YHJB-RELATED"/>
    <property type="match status" value="1"/>
</dbReference>
<dbReference type="SUPFAM" id="SSF52172">
    <property type="entry name" value="CheY-like"/>
    <property type="match status" value="1"/>
</dbReference>
<evidence type="ECO:0000259" key="5">
    <source>
        <dbReference type="PROSITE" id="PS50110"/>
    </source>
</evidence>
<dbReference type="GO" id="GO:0003677">
    <property type="term" value="F:DNA binding"/>
    <property type="evidence" value="ECO:0007669"/>
    <property type="project" value="UniProtKB-KW"/>
</dbReference>
<dbReference type="GO" id="GO:0000160">
    <property type="term" value="P:phosphorelay signal transduction system"/>
    <property type="evidence" value="ECO:0007669"/>
    <property type="project" value="InterPro"/>
</dbReference>
<dbReference type="InterPro" id="IPR000792">
    <property type="entry name" value="Tscrpt_reg_LuxR_C"/>
</dbReference>
<dbReference type="GO" id="GO:0006355">
    <property type="term" value="P:regulation of DNA-templated transcription"/>
    <property type="evidence" value="ECO:0007669"/>
    <property type="project" value="InterPro"/>
</dbReference>
<dbReference type="SUPFAM" id="SSF46894">
    <property type="entry name" value="C-terminal effector domain of the bipartite response regulators"/>
    <property type="match status" value="1"/>
</dbReference>
<dbReference type="Pfam" id="PF00196">
    <property type="entry name" value="GerE"/>
    <property type="match status" value="1"/>
</dbReference>
<evidence type="ECO:0000256" key="2">
    <source>
        <dbReference type="ARBA" id="ARBA00023125"/>
    </source>
</evidence>
<dbReference type="CDD" id="cd17535">
    <property type="entry name" value="REC_NarL-like"/>
    <property type="match status" value="1"/>
</dbReference>
<name>A0A5S9P516_9GAMM</name>
<dbReference type="PROSITE" id="PS50110">
    <property type="entry name" value="RESPONSE_REGULATORY"/>
    <property type="match status" value="1"/>
</dbReference>
<dbReference type="InterPro" id="IPR011006">
    <property type="entry name" value="CheY-like_superfamily"/>
</dbReference>
<sequence length="224" mass="24448">MPTKSHQIVIADGHPLFRVSLMNAITEYYPDATIELPESFGTLNRVMGAGLKPDLLILDLTLPESAGFSGLIMLLANFRRVPVLVISANTTPRVISKAIEHGASGFLSVDSDSEEISSAIGCILKDGVWIPADVGLSQGHLSDSEAKAAQLIGRLTPQQFHIAAEMAEGLTNLHIMKKLNLTKVQFKKQLDSILRKLEVRTRKQAIVSINYLHRVLNATTTTLQ</sequence>
<dbReference type="OrthoDB" id="9814495at2"/>
<dbReference type="InterPro" id="IPR058245">
    <property type="entry name" value="NreC/VraR/RcsB-like_REC"/>
</dbReference>
<feature type="domain" description="Response regulatory" evidence="5">
    <location>
        <begin position="7"/>
        <end position="124"/>
    </location>
</feature>
<dbReference type="Gene3D" id="3.40.50.2300">
    <property type="match status" value="1"/>
</dbReference>
<dbReference type="InterPro" id="IPR051015">
    <property type="entry name" value="EvgA-like"/>
</dbReference>
<evidence type="ECO:0000256" key="1">
    <source>
        <dbReference type="ARBA" id="ARBA00022553"/>
    </source>
</evidence>
<proteinExistence type="predicted"/>
<dbReference type="InterPro" id="IPR001789">
    <property type="entry name" value="Sig_transdc_resp-reg_receiver"/>
</dbReference>
<dbReference type="AlphaFoldDB" id="A0A5S9P516"/>
<organism evidence="6 7">
    <name type="scientific">BD1-7 clade bacterium</name>
    <dbReference type="NCBI Taxonomy" id="2029982"/>
    <lineage>
        <taxon>Bacteria</taxon>
        <taxon>Pseudomonadati</taxon>
        <taxon>Pseudomonadota</taxon>
        <taxon>Gammaproteobacteria</taxon>
        <taxon>Cellvibrionales</taxon>
        <taxon>Spongiibacteraceae</taxon>
        <taxon>BD1-7 clade</taxon>
    </lineage>
</organism>
<evidence type="ECO:0000313" key="6">
    <source>
        <dbReference type="EMBL" id="CAA0098284.1"/>
    </source>
</evidence>
<dbReference type="InterPro" id="IPR016032">
    <property type="entry name" value="Sig_transdc_resp-reg_C-effctor"/>
</dbReference>
<dbReference type="PROSITE" id="PS50043">
    <property type="entry name" value="HTH_LUXR_2"/>
    <property type="match status" value="1"/>
</dbReference>
<accession>A0A5S9P516</accession>
<keyword evidence="2 6" id="KW-0238">DNA-binding</keyword>
<gene>
    <name evidence="6" type="primary">devR</name>
    <name evidence="6" type="ORF">DPBNPPHM_03613</name>
</gene>
<dbReference type="Proteomes" id="UP000434580">
    <property type="component" value="Unassembled WGS sequence"/>
</dbReference>
<evidence type="ECO:0000313" key="7">
    <source>
        <dbReference type="Proteomes" id="UP000434580"/>
    </source>
</evidence>
<dbReference type="PANTHER" id="PTHR45566:SF1">
    <property type="entry name" value="HTH-TYPE TRANSCRIPTIONAL REGULATOR YHJB-RELATED"/>
    <property type="match status" value="1"/>
</dbReference>
<protein>
    <submittedName>
        <fullName evidence="6">DNA-binding transcriptional activator DevR/DosR</fullName>
    </submittedName>
</protein>
<feature type="modified residue" description="4-aspartylphosphate" evidence="3">
    <location>
        <position position="59"/>
    </location>
</feature>